<feature type="transmembrane region" description="Helical" evidence="9">
    <location>
        <begin position="58"/>
        <end position="76"/>
    </location>
</feature>
<gene>
    <name evidence="10" type="ORF">I4J89_29105</name>
</gene>
<feature type="compositionally biased region" description="Basic and acidic residues" evidence="8">
    <location>
        <begin position="391"/>
        <end position="423"/>
    </location>
</feature>
<protein>
    <submittedName>
        <fullName evidence="10">SDR family NAD(P)-dependent oxidoreductase</fullName>
    </submittedName>
</protein>
<dbReference type="InterPro" id="IPR004688">
    <property type="entry name" value="Ni/Co_transpt"/>
</dbReference>
<evidence type="ECO:0000256" key="9">
    <source>
        <dbReference type="SAM" id="Phobius"/>
    </source>
</evidence>
<evidence type="ECO:0000256" key="7">
    <source>
        <dbReference type="ARBA" id="ARBA00023136"/>
    </source>
</evidence>
<feature type="transmembrane region" description="Helical" evidence="9">
    <location>
        <begin position="199"/>
        <end position="232"/>
    </location>
</feature>
<keyword evidence="3" id="KW-0813">Transport</keyword>
<keyword evidence="4" id="KW-0533">Nickel</keyword>
<comment type="similarity">
    <text evidence="2">Belongs to the NiCoT transporter (TC 2.A.52) family.</text>
</comment>
<feature type="compositionally biased region" description="Polar residues" evidence="8">
    <location>
        <begin position="550"/>
        <end position="559"/>
    </location>
</feature>
<dbReference type="PANTHER" id="PTHR31611:SF0">
    <property type="entry name" value="HIGH-AFFINITY NICKEL TRANSPORT PROTEIN NIC1"/>
    <property type="match status" value="1"/>
</dbReference>
<feature type="compositionally biased region" description="Basic and acidic residues" evidence="8">
    <location>
        <begin position="466"/>
        <end position="479"/>
    </location>
</feature>
<feature type="transmembrane region" description="Helical" evidence="9">
    <location>
        <begin position="275"/>
        <end position="297"/>
    </location>
</feature>
<feature type="compositionally biased region" description="Low complexity" evidence="8">
    <location>
        <begin position="484"/>
        <end position="495"/>
    </location>
</feature>
<feature type="transmembrane region" description="Helical" evidence="9">
    <location>
        <begin position="21"/>
        <end position="46"/>
    </location>
</feature>
<feature type="region of interest" description="Disordered" evidence="8">
    <location>
        <begin position="451"/>
        <end position="564"/>
    </location>
</feature>
<evidence type="ECO:0000256" key="2">
    <source>
        <dbReference type="ARBA" id="ARBA00010892"/>
    </source>
</evidence>
<feature type="transmembrane region" description="Helical" evidence="9">
    <location>
        <begin position="147"/>
        <end position="166"/>
    </location>
</feature>
<feature type="transmembrane region" description="Helical" evidence="9">
    <location>
        <begin position="331"/>
        <end position="352"/>
    </location>
</feature>
<dbReference type="GO" id="GO:0012505">
    <property type="term" value="C:endomembrane system"/>
    <property type="evidence" value="ECO:0007669"/>
    <property type="project" value="UniProtKB-SubCell"/>
</dbReference>
<dbReference type="GO" id="GO:0005886">
    <property type="term" value="C:plasma membrane"/>
    <property type="evidence" value="ECO:0007669"/>
    <property type="project" value="InterPro"/>
</dbReference>
<keyword evidence="7 9" id="KW-0472">Membrane</keyword>
<feature type="transmembrane region" description="Helical" evidence="9">
    <location>
        <begin position="103"/>
        <end position="127"/>
    </location>
</feature>
<evidence type="ECO:0000256" key="5">
    <source>
        <dbReference type="ARBA" id="ARBA00022692"/>
    </source>
</evidence>
<dbReference type="Pfam" id="PF00106">
    <property type="entry name" value="adh_short"/>
    <property type="match status" value="1"/>
</dbReference>
<dbReference type="Pfam" id="PF03824">
    <property type="entry name" value="NicO"/>
    <property type="match status" value="1"/>
</dbReference>
<evidence type="ECO:0000313" key="10">
    <source>
        <dbReference type="EMBL" id="MBG0565520.1"/>
    </source>
</evidence>
<keyword evidence="6 9" id="KW-1133">Transmembrane helix</keyword>
<dbReference type="AlphaFoldDB" id="A0A931C8S9"/>
<feature type="compositionally biased region" description="Pro residues" evidence="8">
    <location>
        <begin position="512"/>
        <end position="521"/>
    </location>
</feature>
<dbReference type="PANTHER" id="PTHR31611">
    <property type="entry name" value="HIGH-AFFINITY NICKEL TRANSPORT PROTEIN NIC1"/>
    <property type="match status" value="1"/>
</dbReference>
<proteinExistence type="inferred from homology"/>
<keyword evidence="11" id="KW-1185">Reference proteome</keyword>
<evidence type="ECO:0000256" key="8">
    <source>
        <dbReference type="SAM" id="MobiDB-lite"/>
    </source>
</evidence>
<reference evidence="10" key="1">
    <citation type="submission" date="2020-11" db="EMBL/GenBank/DDBJ databases">
        <title>Isolation and identification of active actinomycetes.</title>
        <authorList>
            <person name="Sun X."/>
        </authorList>
    </citation>
    <scope>NUCLEOTIDE SEQUENCE</scope>
    <source>
        <strain evidence="10">NEAU-A11</strain>
    </source>
</reference>
<dbReference type="Proteomes" id="UP000598146">
    <property type="component" value="Unassembled WGS sequence"/>
</dbReference>
<accession>A0A931C8S9</accession>
<keyword evidence="5 9" id="KW-0812">Transmembrane</keyword>
<comment type="subcellular location">
    <subcellularLocation>
        <location evidence="1">Endomembrane system</location>
        <topology evidence="1">Multi-pass membrane protein</topology>
    </subcellularLocation>
</comment>
<dbReference type="Gene3D" id="3.40.50.720">
    <property type="entry name" value="NAD(P)-binding Rossmann-like Domain"/>
    <property type="match status" value="1"/>
</dbReference>
<feature type="compositionally biased region" description="Low complexity" evidence="8">
    <location>
        <begin position="375"/>
        <end position="390"/>
    </location>
</feature>
<dbReference type="InterPro" id="IPR002347">
    <property type="entry name" value="SDR_fam"/>
</dbReference>
<dbReference type="CDD" id="cd05233">
    <property type="entry name" value="SDR_c"/>
    <property type="match status" value="1"/>
</dbReference>
<dbReference type="RefSeq" id="WP_196417292.1">
    <property type="nucleotide sequence ID" value="NZ_JADQTO010000015.1"/>
</dbReference>
<dbReference type="PRINTS" id="PR00081">
    <property type="entry name" value="GDHRDH"/>
</dbReference>
<dbReference type="InterPro" id="IPR036291">
    <property type="entry name" value="NAD(P)-bd_dom_sf"/>
</dbReference>
<dbReference type="InterPro" id="IPR011541">
    <property type="entry name" value="Ni/Co_transpt_high_affinity"/>
</dbReference>
<evidence type="ECO:0000256" key="3">
    <source>
        <dbReference type="ARBA" id="ARBA00022448"/>
    </source>
</evidence>
<dbReference type="EMBL" id="JADQTO010000015">
    <property type="protein sequence ID" value="MBG0565520.1"/>
    <property type="molecule type" value="Genomic_DNA"/>
</dbReference>
<evidence type="ECO:0000313" key="11">
    <source>
        <dbReference type="Proteomes" id="UP000598146"/>
    </source>
</evidence>
<evidence type="ECO:0000256" key="4">
    <source>
        <dbReference type="ARBA" id="ARBA00022596"/>
    </source>
</evidence>
<sequence>MADYRTGSSRLRYNVDGTDQRSLAGMAAVVVLLHLAGFGLLFGLLLPDGYQLGDDRQGVVVAAGIVAYVLGLRRAFDPRHLTAVGDSAAELARRGRRSPAVGFWFALGYAASVTALTLLLTMGVQGFAWWRGLDGFVPRLIVDAADAGVFLGILGVLSMTILFGAVRRRRGPAAGEPPGNRWPVGRFVDRLIEWVRSPWQLFVVGLLFGAGLGIAAEAALLVLATGMALFVLPAYPVVVVPVLFAAGMCLGGAVQGVLVIDPYGTPEDEQARGGIYQIGFAAFAGLMALAVSVSPLVGELPEITLPGGLAGNIDLTSGLTDGPLVEIAQVLVSWPVLIVLLLVAAVVAAFVIRRRRGERDGRAGATGSSGDRARPAAAAGDRARPVAAAGDRGRPAAKESRQARAAAKREAREANAAARREAREARAAEKREVREANAAVKWEAREATAAARREARMAAAASPSARRPEPAPDPRRSGEPSHGAPARGRATVQAAAGGGGPAPQPVARQPVAPHPVAPQSPAPQSVAEHPRAIAQVPVSNGGPTTPQPHNPAQHTLIDQRTTDDPGTQALIAPITAQAVAVVTAAGAGLGRAIASGLASAGYGIVAVDTDPGSAEACATQVRAFGVPARALRADIRDPRYLDRIVDAADELGGPGVLVNSVSGSGEEMTAAMLVSQHLLEPMRAGGGGEIVNVVSAPEAEDRLIRFTASLAGPAQGYGVRAMCVTADPRRTHPADLVTAVLDLIQLGRAGAVVQMQAVGFRPGVVRGSAPVG</sequence>
<evidence type="ECO:0000256" key="1">
    <source>
        <dbReference type="ARBA" id="ARBA00004127"/>
    </source>
</evidence>
<name>A0A931C8S9_9ACTN</name>
<organism evidence="10 11">
    <name type="scientific">Actinoplanes aureus</name>
    <dbReference type="NCBI Taxonomy" id="2792083"/>
    <lineage>
        <taxon>Bacteria</taxon>
        <taxon>Bacillati</taxon>
        <taxon>Actinomycetota</taxon>
        <taxon>Actinomycetes</taxon>
        <taxon>Micromonosporales</taxon>
        <taxon>Micromonosporaceae</taxon>
        <taxon>Actinoplanes</taxon>
    </lineage>
</organism>
<dbReference type="SUPFAM" id="SSF51735">
    <property type="entry name" value="NAD(P)-binding Rossmann-fold domains"/>
    <property type="match status" value="1"/>
</dbReference>
<feature type="region of interest" description="Disordered" evidence="8">
    <location>
        <begin position="360"/>
        <end position="423"/>
    </location>
</feature>
<comment type="caution">
    <text evidence="10">The sequence shown here is derived from an EMBL/GenBank/DDBJ whole genome shotgun (WGS) entry which is preliminary data.</text>
</comment>
<evidence type="ECO:0000256" key="6">
    <source>
        <dbReference type="ARBA" id="ARBA00022989"/>
    </source>
</evidence>
<dbReference type="GO" id="GO:0015099">
    <property type="term" value="F:nickel cation transmembrane transporter activity"/>
    <property type="evidence" value="ECO:0007669"/>
    <property type="project" value="InterPro"/>
</dbReference>
<feature type="transmembrane region" description="Helical" evidence="9">
    <location>
        <begin position="238"/>
        <end position="263"/>
    </location>
</feature>